<organism evidence="2 3">
    <name type="scientific">Pristionchus entomophagus</name>
    <dbReference type="NCBI Taxonomy" id="358040"/>
    <lineage>
        <taxon>Eukaryota</taxon>
        <taxon>Metazoa</taxon>
        <taxon>Ecdysozoa</taxon>
        <taxon>Nematoda</taxon>
        <taxon>Chromadorea</taxon>
        <taxon>Rhabditida</taxon>
        <taxon>Rhabditina</taxon>
        <taxon>Diplogasteromorpha</taxon>
        <taxon>Diplogasteroidea</taxon>
        <taxon>Neodiplogasteridae</taxon>
        <taxon>Pristionchus</taxon>
    </lineage>
</organism>
<dbReference type="AlphaFoldDB" id="A0AAV5UG87"/>
<feature type="non-terminal residue" evidence="2">
    <location>
        <position position="1"/>
    </location>
</feature>
<feature type="region of interest" description="Disordered" evidence="1">
    <location>
        <begin position="87"/>
        <end position="108"/>
    </location>
</feature>
<dbReference type="Proteomes" id="UP001432027">
    <property type="component" value="Unassembled WGS sequence"/>
</dbReference>
<accession>A0AAV5UG87</accession>
<feature type="compositionally biased region" description="Low complexity" evidence="1">
    <location>
        <begin position="60"/>
        <end position="77"/>
    </location>
</feature>
<reference evidence="2" key="1">
    <citation type="submission" date="2023-10" db="EMBL/GenBank/DDBJ databases">
        <title>Genome assembly of Pristionchus species.</title>
        <authorList>
            <person name="Yoshida K."/>
            <person name="Sommer R.J."/>
        </authorList>
    </citation>
    <scope>NUCLEOTIDE SEQUENCE</scope>
    <source>
        <strain evidence="2">RS0144</strain>
    </source>
</reference>
<dbReference type="EMBL" id="BTSX01000006">
    <property type="protein sequence ID" value="GMT05959.1"/>
    <property type="molecule type" value="Genomic_DNA"/>
</dbReference>
<evidence type="ECO:0008006" key="4">
    <source>
        <dbReference type="Google" id="ProtNLM"/>
    </source>
</evidence>
<evidence type="ECO:0000256" key="1">
    <source>
        <dbReference type="SAM" id="MobiDB-lite"/>
    </source>
</evidence>
<keyword evidence="3" id="KW-1185">Reference proteome</keyword>
<proteinExistence type="predicted"/>
<feature type="region of interest" description="Disordered" evidence="1">
    <location>
        <begin position="58"/>
        <end position="77"/>
    </location>
</feature>
<protein>
    <recommendedName>
        <fullName evidence="4">G protein-coupled receptor</fullName>
    </recommendedName>
</protein>
<gene>
    <name evidence="2" type="ORF">PENTCL1PPCAC_28133</name>
</gene>
<sequence>ILSFSSSSLFPRFAWPAFGTATKRLLQSEPTNSRDRTSRRDPTRTVLFITRLGARTTSIPPAHLTAPPAPHTALRPTNPRPLPPTLLNLNTRPTPVPPTATMSSRITCPSPPDLPDLPDLTDTQFPATPSPLQLPLSPTFLQQQLQPVPTPCQPSTLTPPVIPTDLTSVMINLVCSL</sequence>
<evidence type="ECO:0000313" key="2">
    <source>
        <dbReference type="EMBL" id="GMT05959.1"/>
    </source>
</evidence>
<feature type="non-terminal residue" evidence="2">
    <location>
        <position position="177"/>
    </location>
</feature>
<evidence type="ECO:0000313" key="3">
    <source>
        <dbReference type="Proteomes" id="UP001432027"/>
    </source>
</evidence>
<name>A0AAV5UG87_9BILA</name>
<comment type="caution">
    <text evidence="2">The sequence shown here is derived from an EMBL/GenBank/DDBJ whole genome shotgun (WGS) entry which is preliminary data.</text>
</comment>